<sequence>MMKTYLIPAIILKLTYFFAISDCNIRMECILFAIKAVRIIPPPISV</sequence>
<dbReference type="EMBL" id="CBXE010000099">
    <property type="protein sequence ID" value="CDL83966.1"/>
    <property type="molecule type" value="Genomic_DNA"/>
</dbReference>
<gene>
    <name evidence="1" type="ORF">XCR1_1880047</name>
</gene>
<evidence type="ECO:0000313" key="1">
    <source>
        <dbReference type="EMBL" id="CDL83966.1"/>
    </source>
</evidence>
<reference evidence="1 2" key="1">
    <citation type="submission" date="2013-11" db="EMBL/GenBank/DDBJ databases">
        <title>Draft genome sequence and annotation of the entomopathogenic bacterium, Xenorhabdus cabanillasi strain JM26.</title>
        <authorList>
            <person name="Gualtieri M."/>
            <person name="Ogier J.C."/>
            <person name="Pages S."/>
            <person name="Givaudan A."/>
            <person name="Gaudriault S."/>
        </authorList>
    </citation>
    <scope>NUCLEOTIDE SEQUENCE [LARGE SCALE GENOMIC DNA]</scope>
    <source>
        <strain evidence="1 2">JM26</strain>
    </source>
</reference>
<proteinExistence type="predicted"/>
<accession>W1J297</accession>
<evidence type="ECO:0000313" key="2">
    <source>
        <dbReference type="Proteomes" id="UP000019197"/>
    </source>
</evidence>
<dbReference type="AlphaFoldDB" id="W1J297"/>
<name>W1J297_9GAMM</name>
<organism evidence="1 2">
    <name type="scientific">Xenorhabdus cabanillasii JM26</name>
    <dbReference type="NCBI Taxonomy" id="1427517"/>
    <lineage>
        <taxon>Bacteria</taxon>
        <taxon>Pseudomonadati</taxon>
        <taxon>Pseudomonadota</taxon>
        <taxon>Gammaproteobacteria</taxon>
        <taxon>Enterobacterales</taxon>
        <taxon>Morganellaceae</taxon>
        <taxon>Xenorhabdus</taxon>
    </lineage>
</organism>
<comment type="caution">
    <text evidence="1">The sequence shown here is derived from an EMBL/GenBank/DDBJ whole genome shotgun (WGS) entry which is preliminary data.</text>
</comment>
<dbReference type="Proteomes" id="UP000019197">
    <property type="component" value="Unassembled WGS sequence"/>
</dbReference>
<protein>
    <submittedName>
        <fullName evidence="1">Uncharacterized protein</fullName>
    </submittedName>
</protein>